<evidence type="ECO:0000313" key="2">
    <source>
        <dbReference type="Proteomes" id="UP000028582"/>
    </source>
</evidence>
<reference evidence="1 2" key="1">
    <citation type="submission" date="2013-11" db="EMBL/GenBank/DDBJ databases">
        <title>The Genome Sequence of Phytophthora parasitica P1976.</title>
        <authorList>
            <consortium name="The Broad Institute Genomics Platform"/>
            <person name="Russ C."/>
            <person name="Tyler B."/>
            <person name="Panabieres F."/>
            <person name="Shan W."/>
            <person name="Tripathy S."/>
            <person name="Grunwald N."/>
            <person name="Machado M."/>
            <person name="Johnson C.S."/>
            <person name="Walker B."/>
            <person name="Young S."/>
            <person name="Zeng Q."/>
            <person name="Gargeya S."/>
            <person name="Fitzgerald M."/>
            <person name="Haas B."/>
            <person name="Abouelleil A."/>
            <person name="Allen A.W."/>
            <person name="Alvarado L."/>
            <person name="Arachchi H.M."/>
            <person name="Berlin A.M."/>
            <person name="Chapman S.B."/>
            <person name="Gainer-Dewar J."/>
            <person name="Goldberg J."/>
            <person name="Griggs A."/>
            <person name="Gujja S."/>
            <person name="Hansen M."/>
            <person name="Howarth C."/>
            <person name="Imamovic A."/>
            <person name="Ireland A."/>
            <person name="Larimer J."/>
            <person name="McCowan C."/>
            <person name="Murphy C."/>
            <person name="Pearson M."/>
            <person name="Poon T.W."/>
            <person name="Priest M."/>
            <person name="Roberts A."/>
            <person name="Saif S."/>
            <person name="Shea T."/>
            <person name="Sisk P."/>
            <person name="Sykes S."/>
            <person name="Wortman J."/>
            <person name="Nusbaum C."/>
            <person name="Birren B."/>
        </authorList>
    </citation>
    <scope>NUCLEOTIDE SEQUENCE [LARGE SCALE GENOMIC DNA]</scope>
    <source>
        <strain evidence="1 2">P1976</strain>
    </source>
</reference>
<accession>A0A080Z323</accession>
<gene>
    <name evidence="1" type="ORF">F444_20870</name>
</gene>
<dbReference type="AlphaFoldDB" id="A0A080Z323"/>
<dbReference type="Proteomes" id="UP000028582">
    <property type="component" value="Unassembled WGS sequence"/>
</dbReference>
<organism evidence="1 2">
    <name type="scientific">Phytophthora nicotianae P1976</name>
    <dbReference type="NCBI Taxonomy" id="1317066"/>
    <lineage>
        <taxon>Eukaryota</taxon>
        <taxon>Sar</taxon>
        <taxon>Stramenopiles</taxon>
        <taxon>Oomycota</taxon>
        <taxon>Peronosporomycetes</taxon>
        <taxon>Peronosporales</taxon>
        <taxon>Peronosporaceae</taxon>
        <taxon>Phytophthora</taxon>
    </lineage>
</organism>
<protein>
    <submittedName>
        <fullName evidence="1">Uncharacterized protein</fullName>
    </submittedName>
</protein>
<name>A0A080Z323_PHYNI</name>
<evidence type="ECO:0000313" key="1">
    <source>
        <dbReference type="EMBL" id="ETO61034.1"/>
    </source>
</evidence>
<proteinExistence type="predicted"/>
<sequence>MLQKILLSPFESVAGHRCGASYGVVHLHGAGQSPNASWTRFLPQIVRLRPQIGQFLVRTYRDGVEGTGQRLGRRRRRLWSRQQVAQRGSATFAGGKSRRLRRDGYGRSREPHRVIVLVLGRVAGHQHVDRGQRRPRRQRVRHSRLVAMQLFGAVHSKSAKRRVNVFLRLSKSFARRFKVEAEDLSKRVATAAGSDGLRLLRF</sequence>
<comment type="caution">
    <text evidence="1">The sequence shown here is derived from an EMBL/GenBank/DDBJ whole genome shotgun (WGS) entry which is preliminary data.</text>
</comment>
<dbReference type="EMBL" id="ANJA01003843">
    <property type="protein sequence ID" value="ETO61034.1"/>
    <property type="molecule type" value="Genomic_DNA"/>
</dbReference>